<feature type="domain" description="Phospholipid/glycerol acyltransferase" evidence="1">
    <location>
        <begin position="61"/>
        <end position="217"/>
    </location>
</feature>
<protein>
    <submittedName>
        <fullName evidence="2">1-acyl-sn-glycerol-3-phosphate acyltransferase</fullName>
    </submittedName>
</protein>
<evidence type="ECO:0000313" key="2">
    <source>
        <dbReference type="EMBL" id="MFB5737171.1"/>
    </source>
</evidence>
<dbReference type="InterPro" id="IPR002123">
    <property type="entry name" value="Plipid/glycerol_acylTrfase"/>
</dbReference>
<dbReference type="GO" id="GO:0016746">
    <property type="term" value="F:acyltransferase activity"/>
    <property type="evidence" value="ECO:0007669"/>
    <property type="project" value="UniProtKB-KW"/>
</dbReference>
<organism evidence="2 3">
    <name type="scientific">Leptospira wolffii</name>
    <dbReference type="NCBI Taxonomy" id="409998"/>
    <lineage>
        <taxon>Bacteria</taxon>
        <taxon>Pseudomonadati</taxon>
        <taxon>Spirochaetota</taxon>
        <taxon>Spirochaetia</taxon>
        <taxon>Leptospirales</taxon>
        <taxon>Leptospiraceae</taxon>
        <taxon>Leptospira</taxon>
    </lineage>
</organism>
<keyword evidence="2" id="KW-0808">Transferase</keyword>
<keyword evidence="3" id="KW-1185">Reference proteome</keyword>
<evidence type="ECO:0000259" key="1">
    <source>
        <dbReference type="SMART" id="SM00563"/>
    </source>
</evidence>
<reference evidence="2 3" key="1">
    <citation type="submission" date="2024-09" db="EMBL/GenBank/DDBJ databases">
        <title>Taxonomic and Genotyping Characterization of Leptospira Strains isolated from Multiple Sources in Colombia highlights the importance of intermediate species.</title>
        <authorList>
            <person name="Torres Higuera L."/>
            <person name="Rojas Tapias D."/>
            <person name="Jimenez Velasquez S."/>
            <person name="Renjifo Ibanez C."/>
        </authorList>
    </citation>
    <scope>NUCLEOTIDE SEQUENCE [LARGE SCALE GENOMIC DNA]</scope>
    <source>
        <strain evidence="2 3">Lep080</strain>
    </source>
</reference>
<dbReference type="SMART" id="SM00563">
    <property type="entry name" value="PlsC"/>
    <property type="match status" value="1"/>
</dbReference>
<sequence>MNRAEKEEKRTNNGTKPVFTTKFYDVMIGMVYRFRGILFDSLEEYFPAENPKQILEAPYPSVLMANHVWEGDVPALSAVYRHIHPSIKFAIPAREDILGKDFLVKEFKPKGFLKFIFKIIDKSMIIPKYLDYIGCVPIKRPFRDNARELLKKGALREMVEQEWSYLSDRISEGRNLFLFPEGVFNQDGYMSQIKKGVYFLRSKFKEINFTSFTLTYDYFSSKKTELHIGYGKAFPIPENMDADKVAGIVKERLGAGYAITAGNLTSYVLLKFEGRGAESKEKLLSLIKSLASTIRTKHPEIYVSGKFSSEKLAEAFDSFLEKAKRLGFIQHNGQEVRFLEKLFQPPKDLHNLKKKNLVLYHKNQLTYHFAKLDAAWASLAKA</sequence>
<proteinExistence type="predicted"/>
<name>A0ABV5BSS5_9LEPT</name>
<keyword evidence="2" id="KW-0012">Acyltransferase</keyword>
<dbReference type="RefSeq" id="WP_135701165.1">
    <property type="nucleotide sequence ID" value="NZ_JBHILI010000006.1"/>
</dbReference>
<dbReference type="Proteomes" id="UP001580391">
    <property type="component" value="Unassembled WGS sequence"/>
</dbReference>
<gene>
    <name evidence="2" type="ORF">ACE5IX_11665</name>
</gene>
<comment type="caution">
    <text evidence="2">The sequence shown here is derived from an EMBL/GenBank/DDBJ whole genome shotgun (WGS) entry which is preliminary data.</text>
</comment>
<evidence type="ECO:0000313" key="3">
    <source>
        <dbReference type="Proteomes" id="UP001580391"/>
    </source>
</evidence>
<dbReference type="EMBL" id="JBHILJ010000005">
    <property type="protein sequence ID" value="MFB5737171.1"/>
    <property type="molecule type" value="Genomic_DNA"/>
</dbReference>
<accession>A0ABV5BSS5</accession>